<dbReference type="Proteomes" id="UP000030742">
    <property type="component" value="Unassembled WGS sequence"/>
</dbReference>
<name>N6UNP4_DENPD</name>
<keyword evidence="3" id="KW-0677">Repeat</keyword>
<evidence type="ECO:0000256" key="4">
    <source>
        <dbReference type="SAM" id="Phobius"/>
    </source>
</evidence>
<reference evidence="8" key="2">
    <citation type="submission" date="2024-08" db="UniProtKB">
        <authorList>
            <consortium name="EnsemblMetazoa"/>
        </authorList>
    </citation>
    <scope>IDENTIFICATION</scope>
</reference>
<dbReference type="AlphaFoldDB" id="N6UNP4"/>
<keyword evidence="2 5" id="KW-0732">Signal</keyword>
<keyword evidence="9" id="KW-1185">Reference proteome</keyword>
<proteinExistence type="predicted"/>
<dbReference type="InterPro" id="IPR003591">
    <property type="entry name" value="Leu-rich_rpt_typical-subtyp"/>
</dbReference>
<dbReference type="OMA" id="RDRYAMR"/>
<dbReference type="SMART" id="SM00369">
    <property type="entry name" value="LRR_TYP"/>
    <property type="match status" value="11"/>
</dbReference>
<evidence type="ECO:0000256" key="1">
    <source>
        <dbReference type="ARBA" id="ARBA00022614"/>
    </source>
</evidence>
<dbReference type="PROSITE" id="PS51450">
    <property type="entry name" value="LRR"/>
    <property type="match status" value="4"/>
</dbReference>
<accession>N6UNP4</accession>
<evidence type="ECO:0008006" key="11">
    <source>
        <dbReference type="Google" id="ProtNLM"/>
    </source>
</evidence>
<evidence type="ECO:0000313" key="10">
    <source>
        <dbReference type="Proteomes" id="UP000030742"/>
    </source>
</evidence>
<evidence type="ECO:0000313" key="6">
    <source>
        <dbReference type="EMBL" id="ENN80352.1"/>
    </source>
</evidence>
<dbReference type="SMART" id="SM00365">
    <property type="entry name" value="LRR_SD22"/>
    <property type="match status" value="7"/>
</dbReference>
<dbReference type="Proteomes" id="UP000019118">
    <property type="component" value="Unassembled WGS sequence"/>
</dbReference>
<dbReference type="STRING" id="77166.N6UNP4"/>
<evidence type="ECO:0000313" key="8">
    <source>
        <dbReference type="EnsemblMetazoa" id="XP_019754734.1"/>
    </source>
</evidence>
<organism evidence="6">
    <name type="scientific">Dendroctonus ponderosae</name>
    <name type="common">Mountain pine beetle</name>
    <dbReference type="NCBI Taxonomy" id="77166"/>
    <lineage>
        <taxon>Eukaryota</taxon>
        <taxon>Metazoa</taxon>
        <taxon>Ecdysozoa</taxon>
        <taxon>Arthropoda</taxon>
        <taxon>Hexapoda</taxon>
        <taxon>Insecta</taxon>
        <taxon>Pterygota</taxon>
        <taxon>Neoptera</taxon>
        <taxon>Endopterygota</taxon>
        <taxon>Coleoptera</taxon>
        <taxon>Polyphaga</taxon>
        <taxon>Cucujiformia</taxon>
        <taxon>Curculionidae</taxon>
        <taxon>Scolytinae</taxon>
        <taxon>Dendroctonus</taxon>
    </lineage>
</organism>
<feature type="signal peptide" evidence="5">
    <location>
        <begin position="1"/>
        <end position="17"/>
    </location>
</feature>
<reference evidence="9 10" key="1">
    <citation type="journal article" date="2013" name="Genome Biol.">
        <title>Draft genome of the mountain pine beetle, Dendroctonus ponderosae Hopkins, a major forest pest.</title>
        <authorList>
            <person name="Keeling C.I."/>
            <person name="Yuen M.M."/>
            <person name="Liao N.Y."/>
            <person name="Docking T.R."/>
            <person name="Chan S.K."/>
            <person name="Taylor G.A."/>
            <person name="Palmquist D.L."/>
            <person name="Jackman S.D."/>
            <person name="Nguyen A."/>
            <person name="Li M."/>
            <person name="Henderson H."/>
            <person name="Janes J.K."/>
            <person name="Zhao Y."/>
            <person name="Pandoh P."/>
            <person name="Moore R."/>
            <person name="Sperling F.A."/>
            <person name="Huber D.P."/>
            <person name="Birol I."/>
            <person name="Jones S.J."/>
            <person name="Bohlmann J."/>
        </authorList>
    </citation>
    <scope>NUCLEOTIDE SEQUENCE</scope>
</reference>
<evidence type="ECO:0000256" key="2">
    <source>
        <dbReference type="ARBA" id="ARBA00022729"/>
    </source>
</evidence>
<evidence type="ECO:0000313" key="7">
    <source>
        <dbReference type="EMBL" id="ERL93465.1"/>
    </source>
</evidence>
<dbReference type="PANTHER" id="PTHR24369:SF210">
    <property type="entry name" value="CHAOPTIN-RELATED"/>
    <property type="match status" value="1"/>
</dbReference>
<evidence type="ECO:0000256" key="3">
    <source>
        <dbReference type="ARBA" id="ARBA00022737"/>
    </source>
</evidence>
<dbReference type="Gene3D" id="3.80.10.10">
    <property type="entry name" value="Ribonuclease Inhibitor"/>
    <property type="match status" value="3"/>
</dbReference>
<keyword evidence="4" id="KW-0472">Membrane</keyword>
<dbReference type="HOGENOM" id="CLU_000288_18_6_1"/>
<feature type="transmembrane region" description="Helical" evidence="4">
    <location>
        <begin position="493"/>
        <end position="518"/>
    </location>
</feature>
<feature type="chain" id="PRO_5010972115" description="LRRCT domain-containing protein" evidence="5">
    <location>
        <begin position="18"/>
        <end position="584"/>
    </location>
</feature>
<dbReference type="EMBL" id="KB740558">
    <property type="protein sequence ID" value="ENN80352.1"/>
    <property type="molecule type" value="Genomic_DNA"/>
</dbReference>
<dbReference type="PROSITE" id="PS51257">
    <property type="entry name" value="PROKAR_LIPOPROTEIN"/>
    <property type="match status" value="1"/>
</dbReference>
<sequence length="584" mass="65712">MKLKLFLLLTVVSACAAECPSKCSCYLDVKGRKTVLCKEGGMVGPVDLNNISFDTEVIKITAPDDNMNMLTMSPIFQRYKNLEEIHVTKSNVPQLGMHFFYGLTKLDVLNLSQNNISQPLDHNFRGLDKLKELYLDDNRIQSLPSGTFRHLHELKLLSIQRNRITDLVNRIFLEIGKLKALKLSGNNLKELNPEVFRDVQELRQLECRGCALKRISKDTYPLLPHLSFLDIGENEIKAIHADDLKVLTSLKYLKLDGNHIAGLHDNTFANQPLLKKLNLARNQIAKITPNAFVELYNLTELDLSFNRLEKIHEGAFEAIAPTLEVLSLSGNLIKAHTLKELTSLQVLREVKLANCGILELEAQIFPDNLEVLDLSGNHIAVLSAELLPKSLRQLDLSKNRIRGIDEYDLQKLDHLRFLNLQQNPWSCDLCHIVPLLERANRSATFSEITCAAPYTERGKTLGMLEKSDLTWCTAASYSKGDADFFLVSTDGNIGIIAASMSVCLLFITILAIIGALWYSRRHAARYYTHEDKLAVEGETIFDTNHSPLFCDGELSFKFPLDGEKKISISTIEDVKKEHSIANGT</sequence>
<dbReference type="KEGG" id="dpa:109533769"/>
<dbReference type="InterPro" id="IPR001611">
    <property type="entry name" value="Leu-rich_rpt"/>
</dbReference>
<evidence type="ECO:0000313" key="9">
    <source>
        <dbReference type="Proteomes" id="UP000019118"/>
    </source>
</evidence>
<dbReference type="Pfam" id="PF13855">
    <property type="entry name" value="LRR_8"/>
    <property type="match status" value="3"/>
</dbReference>
<dbReference type="OrthoDB" id="9229163at2759"/>
<keyword evidence="4" id="KW-0812">Transmembrane</keyword>
<dbReference type="GO" id="GO:0005886">
    <property type="term" value="C:plasma membrane"/>
    <property type="evidence" value="ECO:0007669"/>
    <property type="project" value="TreeGrafter"/>
</dbReference>
<dbReference type="InterPro" id="IPR050541">
    <property type="entry name" value="LRR_TM_domain-containing"/>
</dbReference>
<dbReference type="PANTHER" id="PTHR24369">
    <property type="entry name" value="ANTIGEN BSP, PUTATIVE-RELATED"/>
    <property type="match status" value="1"/>
</dbReference>
<dbReference type="EnsemblMetazoa" id="XM_019899175.1">
    <property type="protein sequence ID" value="XP_019754734.1"/>
    <property type="gene ID" value="LOC109533769"/>
</dbReference>
<gene>
    <name evidence="8" type="primary">109533769</name>
    <name evidence="7" type="ORF">D910_10756</name>
    <name evidence="6" type="ORF">YQE_03211</name>
</gene>
<keyword evidence="4" id="KW-1133">Transmembrane helix</keyword>
<protein>
    <recommendedName>
        <fullName evidence="11">LRRCT domain-containing protein</fullName>
    </recommendedName>
</protein>
<dbReference type="EMBL" id="KB632357">
    <property type="protein sequence ID" value="ERL93465.1"/>
    <property type="molecule type" value="Genomic_DNA"/>
</dbReference>
<dbReference type="InterPro" id="IPR032675">
    <property type="entry name" value="LRR_dom_sf"/>
</dbReference>
<keyword evidence="1" id="KW-0433">Leucine-rich repeat</keyword>
<feature type="non-terminal residue" evidence="6">
    <location>
        <position position="1"/>
    </location>
</feature>
<dbReference type="SUPFAM" id="SSF52058">
    <property type="entry name" value="L domain-like"/>
    <property type="match status" value="1"/>
</dbReference>
<evidence type="ECO:0000256" key="5">
    <source>
        <dbReference type="SAM" id="SignalP"/>
    </source>
</evidence>